<dbReference type="EMBL" id="AP022588">
    <property type="protein sequence ID" value="BBY29075.1"/>
    <property type="molecule type" value="Genomic_DNA"/>
</dbReference>
<dbReference type="NCBIfam" id="NF046112">
    <property type="entry name" value="MSMEG_6209_Nter"/>
    <property type="match status" value="1"/>
</dbReference>
<sequence length="65" mass="7375">MIDLKEQAIIEQLAQRLASKFAEVPPTTVEDVVRAQYARFDGRPVRDFVPLFVERRASSELSGRA</sequence>
<accession>A0A7I7QS48</accession>
<protein>
    <submittedName>
        <fullName evidence="1">Uncharacterized protein</fullName>
    </submittedName>
</protein>
<organism evidence="1 2">
    <name type="scientific">Mycolicibacterium sediminis</name>
    <dbReference type="NCBI Taxonomy" id="1286180"/>
    <lineage>
        <taxon>Bacteria</taxon>
        <taxon>Bacillati</taxon>
        <taxon>Actinomycetota</taxon>
        <taxon>Actinomycetes</taxon>
        <taxon>Mycobacteriales</taxon>
        <taxon>Mycobacteriaceae</taxon>
        <taxon>Mycolicibacterium</taxon>
    </lineage>
</organism>
<dbReference type="Gene3D" id="1.10.8.1060">
    <property type="entry name" value="Corynebacterium glutamicum thioredoxin-dependent arsenate reductase, N-terminal domain"/>
    <property type="match status" value="1"/>
</dbReference>
<proteinExistence type="predicted"/>
<name>A0A7I7QS48_9MYCO</name>
<reference evidence="1 2" key="1">
    <citation type="journal article" date="2019" name="Emerg. Microbes Infect.">
        <title>Comprehensive subspecies identification of 175 nontuberculous mycobacteria species based on 7547 genomic profiles.</title>
        <authorList>
            <person name="Matsumoto Y."/>
            <person name="Kinjo T."/>
            <person name="Motooka D."/>
            <person name="Nabeya D."/>
            <person name="Jung N."/>
            <person name="Uechi K."/>
            <person name="Horii T."/>
            <person name="Iida T."/>
            <person name="Fujita J."/>
            <person name="Nakamura S."/>
        </authorList>
    </citation>
    <scope>NUCLEOTIDE SEQUENCE [LARGE SCALE GENOMIC DNA]</scope>
    <source>
        <strain evidence="1 2">JCM 17899</strain>
    </source>
</reference>
<dbReference type="RefSeq" id="WP_246231370.1">
    <property type="nucleotide sequence ID" value="NZ_AP022588.1"/>
</dbReference>
<dbReference type="AlphaFoldDB" id="A0A7I7QS48"/>
<evidence type="ECO:0000313" key="1">
    <source>
        <dbReference type="EMBL" id="BBY29075.1"/>
    </source>
</evidence>
<evidence type="ECO:0000313" key="2">
    <source>
        <dbReference type="Proteomes" id="UP000467193"/>
    </source>
</evidence>
<keyword evidence="2" id="KW-1185">Reference proteome</keyword>
<dbReference type="KEGG" id="msei:MSEDJ_31710"/>
<gene>
    <name evidence="1" type="ORF">MSEDJ_31710</name>
</gene>
<dbReference type="Proteomes" id="UP000467193">
    <property type="component" value="Chromosome"/>
</dbReference>